<dbReference type="Proteomes" id="UP000828390">
    <property type="component" value="Unassembled WGS sequence"/>
</dbReference>
<name>A0A9D4LGU1_DREPO</name>
<keyword evidence="1" id="KW-1133">Transmembrane helix</keyword>
<dbReference type="PROSITE" id="PS51412">
    <property type="entry name" value="MACPF_2"/>
    <property type="match status" value="1"/>
</dbReference>
<dbReference type="PANTHER" id="PTHR31463">
    <property type="entry name" value="MACROPHAGE-EXPRESSED GENE 1 PROTEIN"/>
    <property type="match status" value="1"/>
</dbReference>
<evidence type="ECO:0000259" key="3">
    <source>
        <dbReference type="PROSITE" id="PS51412"/>
    </source>
</evidence>
<evidence type="ECO:0000256" key="1">
    <source>
        <dbReference type="SAM" id="Phobius"/>
    </source>
</evidence>
<dbReference type="GO" id="GO:0045087">
    <property type="term" value="P:innate immune response"/>
    <property type="evidence" value="ECO:0007669"/>
    <property type="project" value="UniProtKB-KW"/>
</dbReference>
<dbReference type="SMART" id="SM00457">
    <property type="entry name" value="MACPF"/>
    <property type="match status" value="1"/>
</dbReference>
<keyword evidence="1" id="KW-0812">Transmembrane</keyword>
<reference evidence="4" key="1">
    <citation type="journal article" date="2019" name="bioRxiv">
        <title>The Genome of the Zebra Mussel, Dreissena polymorpha: A Resource for Invasive Species Research.</title>
        <authorList>
            <person name="McCartney M.A."/>
            <person name="Auch B."/>
            <person name="Kono T."/>
            <person name="Mallez S."/>
            <person name="Zhang Y."/>
            <person name="Obille A."/>
            <person name="Becker A."/>
            <person name="Abrahante J.E."/>
            <person name="Garbe J."/>
            <person name="Badalamenti J.P."/>
            <person name="Herman A."/>
            <person name="Mangelson H."/>
            <person name="Liachko I."/>
            <person name="Sullivan S."/>
            <person name="Sone E.D."/>
            <person name="Koren S."/>
            <person name="Silverstein K.A.T."/>
            <person name="Beckman K.B."/>
            <person name="Gohl D.M."/>
        </authorList>
    </citation>
    <scope>NUCLEOTIDE SEQUENCE</scope>
    <source>
        <strain evidence="4">Duluth1</strain>
        <tissue evidence="4">Whole animal</tissue>
    </source>
</reference>
<keyword evidence="5" id="KW-1185">Reference proteome</keyword>
<feature type="transmembrane region" description="Helical" evidence="1">
    <location>
        <begin position="692"/>
        <end position="713"/>
    </location>
</feature>
<dbReference type="AlphaFoldDB" id="A0A9D4LGU1"/>
<protein>
    <recommendedName>
        <fullName evidence="3">MACPF domain-containing protein</fullName>
    </recommendedName>
</protein>
<proteinExistence type="predicted"/>
<dbReference type="Pfam" id="PF01823">
    <property type="entry name" value="MACPF"/>
    <property type="match status" value="1"/>
</dbReference>
<dbReference type="InterPro" id="IPR020864">
    <property type="entry name" value="MACPF"/>
</dbReference>
<feature type="domain" description="MACPF" evidence="3">
    <location>
        <begin position="21"/>
        <end position="353"/>
    </location>
</feature>
<gene>
    <name evidence="4" type="ORF">DPMN_100370</name>
</gene>
<dbReference type="PANTHER" id="PTHR31463:SF1">
    <property type="entry name" value="MACROPHAGE-EXPRESSED GENE 1 PROTEIN"/>
    <property type="match status" value="1"/>
</dbReference>
<reference evidence="4" key="2">
    <citation type="submission" date="2020-11" db="EMBL/GenBank/DDBJ databases">
        <authorList>
            <person name="McCartney M.A."/>
            <person name="Auch B."/>
            <person name="Kono T."/>
            <person name="Mallez S."/>
            <person name="Becker A."/>
            <person name="Gohl D.M."/>
            <person name="Silverstein K.A.T."/>
            <person name="Koren S."/>
            <person name="Bechman K.B."/>
            <person name="Herman A."/>
            <person name="Abrahante J.E."/>
            <person name="Garbe J."/>
        </authorList>
    </citation>
    <scope>NUCLEOTIDE SEQUENCE</scope>
    <source>
        <strain evidence="4">Duluth1</strain>
        <tissue evidence="4">Whole animal</tissue>
    </source>
</reference>
<evidence type="ECO:0000313" key="4">
    <source>
        <dbReference type="EMBL" id="KAH3857755.1"/>
    </source>
</evidence>
<dbReference type="OrthoDB" id="5950457at2759"/>
<feature type="chain" id="PRO_5039549890" description="MACPF domain-containing protein" evidence="2">
    <location>
        <begin position="20"/>
        <end position="759"/>
    </location>
</feature>
<dbReference type="GO" id="GO:0030670">
    <property type="term" value="C:phagocytic vesicle membrane"/>
    <property type="evidence" value="ECO:0007669"/>
    <property type="project" value="UniProtKB-SubCell"/>
</dbReference>
<accession>A0A9D4LGU1</accession>
<keyword evidence="2" id="KW-0732">Signal</keyword>
<dbReference type="InterPro" id="IPR039707">
    <property type="entry name" value="MPEG1"/>
</dbReference>
<feature type="signal peptide" evidence="2">
    <location>
        <begin position="1"/>
        <end position="19"/>
    </location>
</feature>
<sequence>MLFTSWLICALVFASGASADNTTVVDVYPPGDPRHCLRGNKEPRYRFEVLPGGGWDNLRNKDMGMIVKLNFSQCRTTEDGRFLLPDGVYTVPMKASNVETNANLYEHWSNFSSTLSRSVNVDAGLKFSHFGISGSFSDEYTSVKARQHLYKSVTTRVQARYMQYVSHLEPDTPVNEAVKKRLHKIAASVLLNRTDLARFDSQLLVRDFGTHVITSIDVGAALVQIDQLREDYLRKYESQKSTITASASASFFSVFSFDAKYSTTSTQRQIEEYKSVRTNSEIATYGGPVFRPSNYSADAWSDNMANDLVALDKSGDPIYYLANEINLPEVPQSVIYDVYDQVKDAVEAYYEHNAIAGCTKPDSPNFSFQANTDDGSCKPPKTNFTFGGVYQKCSGYGTQNLCAGMSQKNPQTGSQTCPSGYEAVLLQTGSKRAVESRSECHSCWLLFQCCDTNTYVSIATYNAYWCAATGKVPANSGFLFGGLYTDSVPNINTQAKSCPLKYYPLTILGGLVICVSDDYELGSKDALPFAGFFSCLSGNPLALKERSDLLQSSGRSSMLTNFMLKAGAESYPRSCPEGYSQHLAVIDNGCSVHYCIKSGALSATRLPLVKRPPFMDAPRDGFNELQPASVVFDTNGDIWTTADDASNVIPKYLKGMGIEMPKSMTSRATQDVAYFASASSASSKSSQLSGGGIAAISVFATLACVVVASCIVFRVRRRRALTEGTDGWRNMGESRPILNAAASLGYTQINVDNADTTRT</sequence>
<evidence type="ECO:0000313" key="5">
    <source>
        <dbReference type="Proteomes" id="UP000828390"/>
    </source>
</evidence>
<dbReference type="CDD" id="cd22579">
    <property type="entry name" value="MPEG1_P2"/>
    <property type="match status" value="1"/>
</dbReference>
<dbReference type="GO" id="GO:0002250">
    <property type="term" value="P:adaptive immune response"/>
    <property type="evidence" value="ECO:0007669"/>
    <property type="project" value="UniProtKB-KW"/>
</dbReference>
<evidence type="ECO:0000256" key="2">
    <source>
        <dbReference type="SAM" id="SignalP"/>
    </source>
</evidence>
<dbReference type="EMBL" id="JAIWYP010000003">
    <property type="protein sequence ID" value="KAH3857755.1"/>
    <property type="molecule type" value="Genomic_DNA"/>
</dbReference>
<keyword evidence="1" id="KW-0472">Membrane</keyword>
<organism evidence="4 5">
    <name type="scientific">Dreissena polymorpha</name>
    <name type="common">Zebra mussel</name>
    <name type="synonym">Mytilus polymorpha</name>
    <dbReference type="NCBI Taxonomy" id="45954"/>
    <lineage>
        <taxon>Eukaryota</taxon>
        <taxon>Metazoa</taxon>
        <taxon>Spiralia</taxon>
        <taxon>Lophotrochozoa</taxon>
        <taxon>Mollusca</taxon>
        <taxon>Bivalvia</taxon>
        <taxon>Autobranchia</taxon>
        <taxon>Heteroconchia</taxon>
        <taxon>Euheterodonta</taxon>
        <taxon>Imparidentia</taxon>
        <taxon>Neoheterodontei</taxon>
        <taxon>Myida</taxon>
        <taxon>Dreissenoidea</taxon>
        <taxon>Dreissenidae</taxon>
        <taxon>Dreissena</taxon>
    </lineage>
</organism>
<comment type="caution">
    <text evidence="4">The sequence shown here is derived from an EMBL/GenBank/DDBJ whole genome shotgun (WGS) entry which is preliminary data.</text>
</comment>